<comment type="caution">
    <text evidence="1">The sequence shown here is derived from an EMBL/GenBank/DDBJ whole genome shotgun (WGS) entry which is preliminary data.</text>
</comment>
<dbReference type="PANTHER" id="PTHR37550">
    <property type="entry name" value="ANTITOXIN VAPB1"/>
    <property type="match status" value="1"/>
</dbReference>
<dbReference type="SUPFAM" id="SSF89447">
    <property type="entry name" value="AbrB/MazE/MraZ-like"/>
    <property type="match status" value="1"/>
</dbReference>
<accession>A0A2A9ER55</accession>
<dbReference type="AlphaFoldDB" id="A0A2A9ER55"/>
<evidence type="ECO:0000313" key="2">
    <source>
        <dbReference type="Proteomes" id="UP000224130"/>
    </source>
</evidence>
<dbReference type="RefSeq" id="WP_098462178.1">
    <property type="nucleotide sequence ID" value="NZ_PDJJ01000001.1"/>
</dbReference>
<gene>
    <name evidence="1" type="ORF">ATJ88_0259</name>
</gene>
<organism evidence="1 2">
    <name type="scientific">Isoptericola jiangsuensis</name>
    <dbReference type="NCBI Taxonomy" id="548579"/>
    <lineage>
        <taxon>Bacteria</taxon>
        <taxon>Bacillati</taxon>
        <taxon>Actinomycetota</taxon>
        <taxon>Actinomycetes</taxon>
        <taxon>Micrococcales</taxon>
        <taxon>Promicromonosporaceae</taxon>
        <taxon>Isoptericola</taxon>
    </lineage>
</organism>
<dbReference type="OrthoDB" id="5298361at2"/>
<proteinExistence type="predicted"/>
<dbReference type="InterPro" id="IPR037914">
    <property type="entry name" value="SpoVT-AbrB_sf"/>
</dbReference>
<dbReference type="NCBIfam" id="NF040493">
    <property type="entry name" value="TA_anti_VapB"/>
    <property type="match status" value="1"/>
</dbReference>
<reference evidence="1 2" key="1">
    <citation type="submission" date="2017-10" db="EMBL/GenBank/DDBJ databases">
        <title>Sequencing the genomes of 1000 actinobacteria strains.</title>
        <authorList>
            <person name="Klenk H.-P."/>
        </authorList>
    </citation>
    <scope>NUCLEOTIDE SEQUENCE [LARGE SCALE GENOMIC DNA]</scope>
    <source>
        <strain evidence="1 2">DSM 21863</strain>
    </source>
</reference>
<protein>
    <submittedName>
        <fullName evidence="1">Antitoxin VapB</fullName>
    </submittedName>
</protein>
<sequence length="76" mass="8666">MRTTVFRNNRTQAVRLPKAVALPDDVREVDVRVVGRTRVIEPAGTGWDEWFDHGLRVDDDFLTDRDQGEADDRAGL</sequence>
<dbReference type="PANTHER" id="PTHR37550:SF3">
    <property type="entry name" value="ANTITOXIN VAPB1"/>
    <property type="match status" value="1"/>
</dbReference>
<dbReference type="Gene3D" id="2.10.260.10">
    <property type="match status" value="1"/>
</dbReference>
<dbReference type="InterPro" id="IPR051734">
    <property type="entry name" value="VapB_TA_antitoxins"/>
</dbReference>
<dbReference type="InterPro" id="IPR047976">
    <property type="entry name" value="Anti_VapB2-like"/>
</dbReference>
<name>A0A2A9ER55_9MICO</name>
<evidence type="ECO:0000313" key="1">
    <source>
        <dbReference type="EMBL" id="PFG41617.1"/>
    </source>
</evidence>
<keyword evidence="2" id="KW-1185">Reference proteome</keyword>
<dbReference type="EMBL" id="PDJJ01000001">
    <property type="protein sequence ID" value="PFG41617.1"/>
    <property type="molecule type" value="Genomic_DNA"/>
</dbReference>
<dbReference type="Proteomes" id="UP000224130">
    <property type="component" value="Unassembled WGS sequence"/>
</dbReference>